<gene>
    <name evidence="5" type="ORF">BCR44DRAFT_73048</name>
</gene>
<dbReference type="GO" id="GO:0071013">
    <property type="term" value="C:catalytic step 2 spliceosome"/>
    <property type="evidence" value="ECO:0007669"/>
    <property type="project" value="TreeGrafter"/>
</dbReference>
<feature type="region of interest" description="Disordered" evidence="4">
    <location>
        <begin position="314"/>
        <end position="377"/>
    </location>
</feature>
<evidence type="ECO:0000313" key="6">
    <source>
        <dbReference type="Proteomes" id="UP000193411"/>
    </source>
</evidence>
<comment type="subcellular location">
    <subcellularLocation>
        <location evidence="1">Nucleus</location>
    </subcellularLocation>
</comment>
<dbReference type="AlphaFoldDB" id="A0A1Y2I4S3"/>
<dbReference type="OrthoDB" id="19679at2759"/>
<dbReference type="InterPro" id="IPR019148">
    <property type="entry name" value="Nuclear_protein_DGCR14_ESS-2"/>
</dbReference>
<feature type="region of interest" description="Disordered" evidence="4">
    <location>
        <begin position="409"/>
        <end position="470"/>
    </location>
</feature>
<evidence type="ECO:0000256" key="4">
    <source>
        <dbReference type="SAM" id="MobiDB-lite"/>
    </source>
</evidence>
<dbReference type="PANTHER" id="PTHR12940">
    <property type="entry name" value="ES-2 PROTEIN - RELATED"/>
    <property type="match status" value="1"/>
</dbReference>
<reference evidence="5 6" key="1">
    <citation type="submission" date="2016-07" db="EMBL/GenBank/DDBJ databases">
        <title>Pervasive Adenine N6-methylation of Active Genes in Fungi.</title>
        <authorList>
            <consortium name="DOE Joint Genome Institute"/>
            <person name="Mondo S.J."/>
            <person name="Dannebaum R.O."/>
            <person name="Kuo R.C."/>
            <person name="Labutti K."/>
            <person name="Haridas S."/>
            <person name="Kuo A."/>
            <person name="Salamov A."/>
            <person name="Ahrendt S.R."/>
            <person name="Lipzen A."/>
            <person name="Sullivan W."/>
            <person name="Andreopoulos W.B."/>
            <person name="Clum A."/>
            <person name="Lindquist E."/>
            <person name="Daum C."/>
            <person name="Ramamoorthy G.K."/>
            <person name="Gryganskyi A."/>
            <person name="Culley D."/>
            <person name="Magnuson J.K."/>
            <person name="James T.Y."/>
            <person name="O'Malley M.A."/>
            <person name="Stajich J.E."/>
            <person name="Spatafora J.W."/>
            <person name="Visel A."/>
            <person name="Grigoriev I.V."/>
        </authorList>
    </citation>
    <scope>NUCLEOTIDE SEQUENCE [LARGE SCALE GENOMIC DNA]</scope>
    <source>
        <strain evidence="5 6">PL171</strain>
    </source>
</reference>
<feature type="compositionally biased region" description="Basic and acidic residues" evidence="4">
    <location>
        <begin position="317"/>
        <end position="330"/>
    </location>
</feature>
<name>A0A1Y2I4S3_9FUNG</name>
<comment type="similarity">
    <text evidence="2">Belongs to the ESS2 family.</text>
</comment>
<dbReference type="Pfam" id="PF09751">
    <property type="entry name" value="Es2"/>
    <property type="match status" value="1"/>
</dbReference>
<proteinExistence type="inferred from homology"/>
<feature type="compositionally biased region" description="Low complexity" evidence="4">
    <location>
        <begin position="155"/>
        <end position="184"/>
    </location>
</feature>
<evidence type="ECO:0000256" key="1">
    <source>
        <dbReference type="ARBA" id="ARBA00004123"/>
    </source>
</evidence>
<protein>
    <submittedName>
        <fullName evidence="5">Nuclear protein Es2-domain-containing protein</fullName>
    </submittedName>
</protein>
<evidence type="ECO:0000256" key="2">
    <source>
        <dbReference type="ARBA" id="ARBA00009072"/>
    </source>
</evidence>
<evidence type="ECO:0000256" key="3">
    <source>
        <dbReference type="ARBA" id="ARBA00023242"/>
    </source>
</evidence>
<dbReference type="Proteomes" id="UP000193411">
    <property type="component" value="Unassembled WGS sequence"/>
</dbReference>
<keyword evidence="6" id="KW-1185">Reference proteome</keyword>
<feature type="region of interest" description="Disordered" evidence="4">
    <location>
        <begin position="132"/>
        <end position="184"/>
    </location>
</feature>
<feature type="compositionally biased region" description="Low complexity" evidence="4">
    <location>
        <begin position="352"/>
        <end position="364"/>
    </location>
</feature>
<dbReference type="STRING" id="765915.A0A1Y2I4S3"/>
<sequence>MSSSNRNTVPLDEDEYTAALSRIIKRDFFPDLDRLRAEAHFLDALDSHDPALIALAKDRLDATSAPSAAIESQSQSRPQALDQFLEKFTSEDNASFAELLADHNARVRQRALKYFPPPDHHGPQLLLEASATATAAPVSPDKSPPRLLQAADAPSVSSTSTDLVASSSRQVTTSVTTGPARPPIHLIPLHDLLPNADHRPSGSVPTWAYKPHNALMFPPTSTVTQPVRRRGTTNLAGTRFHTPSPLTQLTDSIASASASTTRMTAPALSAPTTTAAPSDTPYSLVSMTPRPHGDVASMPPAFTWGAIDATPVAVRDTPSRNDDHQADDHLLTPGRYRIPDTPARDMLAMRMAASSSSSKSGASATPRTSGAASGLTPRAMGTAVAKGDVARKLLSRAGGIDSMLRHSYSGKVKKKQAPSDAGWTMRSTQSAAAPAGIATPFSFSPTPRRPVPSEDHGAARGGASTSTRNV</sequence>
<accession>A0A1Y2I4S3</accession>
<evidence type="ECO:0000313" key="5">
    <source>
        <dbReference type="EMBL" id="ORZ41314.1"/>
    </source>
</evidence>
<keyword evidence="3" id="KW-0539">Nucleus</keyword>
<comment type="caution">
    <text evidence="5">The sequence shown here is derived from an EMBL/GenBank/DDBJ whole genome shotgun (WGS) entry which is preliminary data.</text>
</comment>
<dbReference type="PANTHER" id="PTHR12940:SF0">
    <property type="entry name" value="SPLICING FACTOR ESS-2 HOMOLOG"/>
    <property type="match status" value="1"/>
</dbReference>
<dbReference type="EMBL" id="MCFL01000001">
    <property type="protein sequence ID" value="ORZ41314.1"/>
    <property type="molecule type" value="Genomic_DNA"/>
</dbReference>
<organism evidence="5 6">
    <name type="scientific">Catenaria anguillulae PL171</name>
    <dbReference type="NCBI Taxonomy" id="765915"/>
    <lineage>
        <taxon>Eukaryota</taxon>
        <taxon>Fungi</taxon>
        <taxon>Fungi incertae sedis</taxon>
        <taxon>Blastocladiomycota</taxon>
        <taxon>Blastocladiomycetes</taxon>
        <taxon>Blastocladiales</taxon>
        <taxon>Catenariaceae</taxon>
        <taxon>Catenaria</taxon>
    </lineage>
</organism>